<evidence type="ECO:0000313" key="2">
    <source>
        <dbReference type="Proteomes" id="UP000265520"/>
    </source>
</evidence>
<reference evidence="1 2" key="1">
    <citation type="journal article" date="2018" name="Front. Plant Sci.">
        <title>Red Clover (Trifolium pratense) and Zigzag Clover (T. medium) - A Picture of Genomic Similarities and Differences.</title>
        <authorList>
            <person name="Dluhosova J."/>
            <person name="Istvanek J."/>
            <person name="Nedelnik J."/>
            <person name="Repkova J."/>
        </authorList>
    </citation>
    <scope>NUCLEOTIDE SEQUENCE [LARGE SCALE GENOMIC DNA]</scope>
    <source>
        <strain evidence="2">cv. 10/8</strain>
        <tissue evidence="1">Leaf</tissue>
    </source>
</reference>
<evidence type="ECO:0000313" key="1">
    <source>
        <dbReference type="EMBL" id="MCI98094.1"/>
    </source>
</evidence>
<proteinExistence type="predicted"/>
<comment type="caution">
    <text evidence="1">The sequence shown here is derived from an EMBL/GenBank/DDBJ whole genome shotgun (WGS) entry which is preliminary data.</text>
</comment>
<name>A0A392WBU9_9FABA</name>
<accession>A0A392WBU9</accession>
<organism evidence="1 2">
    <name type="scientific">Trifolium medium</name>
    <dbReference type="NCBI Taxonomy" id="97028"/>
    <lineage>
        <taxon>Eukaryota</taxon>
        <taxon>Viridiplantae</taxon>
        <taxon>Streptophyta</taxon>
        <taxon>Embryophyta</taxon>
        <taxon>Tracheophyta</taxon>
        <taxon>Spermatophyta</taxon>
        <taxon>Magnoliopsida</taxon>
        <taxon>eudicotyledons</taxon>
        <taxon>Gunneridae</taxon>
        <taxon>Pentapetalae</taxon>
        <taxon>rosids</taxon>
        <taxon>fabids</taxon>
        <taxon>Fabales</taxon>
        <taxon>Fabaceae</taxon>
        <taxon>Papilionoideae</taxon>
        <taxon>50 kb inversion clade</taxon>
        <taxon>NPAAA clade</taxon>
        <taxon>Hologalegina</taxon>
        <taxon>IRL clade</taxon>
        <taxon>Trifolieae</taxon>
        <taxon>Trifolium</taxon>
    </lineage>
</organism>
<sequence length="43" mass="4739">MWGFSRLLSLDKARIARGFPNPLQFQLTIFIDLGGVGPPTPPL</sequence>
<feature type="non-terminal residue" evidence="1">
    <location>
        <position position="43"/>
    </location>
</feature>
<keyword evidence="2" id="KW-1185">Reference proteome</keyword>
<dbReference type="EMBL" id="LXQA011463884">
    <property type="protein sequence ID" value="MCI98094.1"/>
    <property type="molecule type" value="Genomic_DNA"/>
</dbReference>
<dbReference type="Proteomes" id="UP000265520">
    <property type="component" value="Unassembled WGS sequence"/>
</dbReference>
<dbReference type="AlphaFoldDB" id="A0A392WBU9"/>
<protein>
    <submittedName>
        <fullName evidence="1">Uncharacterized protein</fullName>
    </submittedName>
</protein>